<keyword evidence="2" id="KW-1185">Reference proteome</keyword>
<dbReference type="Proteomes" id="UP000356253">
    <property type="component" value="Unassembled WGS sequence"/>
</dbReference>
<evidence type="ECO:0000313" key="2">
    <source>
        <dbReference type="Proteomes" id="UP000356253"/>
    </source>
</evidence>
<proteinExistence type="predicted"/>
<accession>A0AC61Y873</accession>
<gene>
    <name evidence="1" type="ORF">FVB9532_01980</name>
</gene>
<evidence type="ECO:0000313" key="1">
    <source>
        <dbReference type="EMBL" id="VVV00706.1"/>
    </source>
</evidence>
<organism evidence="1 2">
    <name type="scientific">Mesonia oceanica</name>
    <dbReference type="NCBI Taxonomy" id="2687242"/>
    <lineage>
        <taxon>Bacteria</taxon>
        <taxon>Pseudomonadati</taxon>
        <taxon>Bacteroidota</taxon>
        <taxon>Flavobacteriia</taxon>
        <taxon>Flavobacteriales</taxon>
        <taxon>Flavobacteriaceae</taxon>
        <taxon>Mesonia</taxon>
    </lineage>
</organism>
<protein>
    <submittedName>
        <fullName evidence="1">Uncharacterized protein</fullName>
    </submittedName>
</protein>
<comment type="caution">
    <text evidence="1">The sequence shown here is derived from an EMBL/GenBank/DDBJ whole genome shotgun (WGS) entry which is preliminary data.</text>
</comment>
<dbReference type="EMBL" id="CABVMM010000007">
    <property type="protein sequence ID" value="VVV00706.1"/>
    <property type="molecule type" value="Genomic_DNA"/>
</dbReference>
<name>A0AC61Y873_9FLAO</name>
<sequence>MNTNRKKLQLTLLSLFVLSTLFIAACSQEKDPFVGTWENTGHYGTLKLEIKKDGKDYLVYHSHEPLQHEGHDHDHNHNTDEKVEPYKASLRDGSLHFKIEGKQREIKLSKDQKVLTVFERKYRKISPKE</sequence>
<reference evidence="1" key="1">
    <citation type="submission" date="2019-09" db="EMBL/GenBank/DDBJ databases">
        <authorList>
            <person name="Rodrigo-Torres L."/>
            <person name="Arahal R. D."/>
            <person name="Lucena T."/>
        </authorList>
    </citation>
    <scope>NUCLEOTIDE SEQUENCE</scope>
    <source>
        <strain evidence="1">ISS653</strain>
    </source>
</reference>